<evidence type="ECO:0000256" key="3">
    <source>
        <dbReference type="SAM" id="MobiDB-lite"/>
    </source>
</evidence>
<dbReference type="PROSITE" id="PS51257">
    <property type="entry name" value="PROKAR_LIPOPROTEIN"/>
    <property type="match status" value="1"/>
</dbReference>
<dbReference type="Pfam" id="PF04333">
    <property type="entry name" value="MlaA"/>
    <property type="match status" value="1"/>
</dbReference>
<evidence type="ECO:0000313" key="6">
    <source>
        <dbReference type="Proteomes" id="UP000198908"/>
    </source>
</evidence>
<dbReference type="AlphaFoldDB" id="A0A1G6NC79"/>
<dbReference type="InterPro" id="IPR007428">
    <property type="entry name" value="MlaA"/>
</dbReference>
<dbReference type="EMBL" id="FMYQ01000009">
    <property type="protein sequence ID" value="SDC65423.1"/>
    <property type="molecule type" value="Genomic_DNA"/>
</dbReference>
<dbReference type="GO" id="GO:0120010">
    <property type="term" value="P:intermembrane phospholipid transfer"/>
    <property type="evidence" value="ECO:0007669"/>
    <property type="project" value="TreeGrafter"/>
</dbReference>
<organism evidence="5 6">
    <name type="scientific">Paraburkholderia lycopersici</name>
    <dbReference type="NCBI Taxonomy" id="416944"/>
    <lineage>
        <taxon>Bacteria</taxon>
        <taxon>Pseudomonadati</taxon>
        <taxon>Pseudomonadota</taxon>
        <taxon>Betaproteobacteria</taxon>
        <taxon>Burkholderiales</taxon>
        <taxon>Burkholderiaceae</taxon>
        <taxon>Paraburkholderia</taxon>
    </lineage>
</organism>
<evidence type="ECO:0000256" key="2">
    <source>
        <dbReference type="ARBA" id="ARBA00022729"/>
    </source>
</evidence>
<feature type="compositionally biased region" description="Low complexity" evidence="3">
    <location>
        <begin position="242"/>
        <end position="262"/>
    </location>
</feature>
<evidence type="ECO:0000256" key="4">
    <source>
        <dbReference type="SAM" id="SignalP"/>
    </source>
</evidence>
<dbReference type="PANTHER" id="PTHR30035:SF3">
    <property type="entry name" value="INTERMEMBRANE PHOSPHOLIPID TRANSPORT SYSTEM LIPOPROTEIN MLAA"/>
    <property type="match status" value="1"/>
</dbReference>
<dbReference type="OrthoDB" id="9785326at2"/>
<name>A0A1G6NC79_9BURK</name>
<proteinExistence type="inferred from homology"/>
<keyword evidence="6" id="KW-1185">Reference proteome</keyword>
<dbReference type="PANTHER" id="PTHR30035">
    <property type="entry name" value="LIPOPROTEIN VACJ-RELATED"/>
    <property type="match status" value="1"/>
</dbReference>
<dbReference type="PRINTS" id="PR01805">
    <property type="entry name" value="VACJLIPOPROT"/>
</dbReference>
<feature type="signal peptide" evidence="4">
    <location>
        <begin position="1"/>
        <end position="26"/>
    </location>
</feature>
<feature type="chain" id="PRO_5011769521" evidence="4">
    <location>
        <begin position="27"/>
        <end position="262"/>
    </location>
</feature>
<protein>
    <submittedName>
        <fullName evidence="5">Phospholipid-binding lipoprotein MlaA</fullName>
    </submittedName>
</protein>
<evidence type="ECO:0000313" key="5">
    <source>
        <dbReference type="EMBL" id="SDC65423.1"/>
    </source>
</evidence>
<gene>
    <name evidence="5" type="ORF">SAMN05421548_1095</name>
</gene>
<reference evidence="6" key="1">
    <citation type="submission" date="2016-09" db="EMBL/GenBank/DDBJ databases">
        <authorList>
            <person name="Varghese N."/>
            <person name="Submissions S."/>
        </authorList>
    </citation>
    <scope>NUCLEOTIDE SEQUENCE [LARGE SCALE GENOMIC DNA]</scope>
    <source>
        <strain evidence="6">TNe-862</strain>
    </source>
</reference>
<evidence type="ECO:0000256" key="1">
    <source>
        <dbReference type="ARBA" id="ARBA00010634"/>
    </source>
</evidence>
<feature type="region of interest" description="Disordered" evidence="3">
    <location>
        <begin position="241"/>
        <end position="262"/>
    </location>
</feature>
<comment type="similarity">
    <text evidence="1">Belongs to the MlaA family.</text>
</comment>
<sequence length="262" mass="27456">MKSKSTTRLAARALSLVAVIALSACAAGNDRNANDPLEPMNRAIFSFNEGLDRTVAKPVATAYVEVMPKPLQTAVGNVFSNLGDIGNFANELLQLKITAATEDLVRVAFNSVFGLGGLLDWATAAGLPKHHDDFGLTLGHYGVPSGPYLVLPLFGPSSARDAGGLIVSSAMSPTTFFPLAASTPLFGVNVVSTRSRMLGATDLLELAALDKYSFVRDGYLQSRANALDDGKALPDYVDPSRADTAAVAQDASEAQAQPQTAK</sequence>
<keyword evidence="5" id="KW-0449">Lipoprotein</keyword>
<dbReference type="GO" id="GO:0016020">
    <property type="term" value="C:membrane"/>
    <property type="evidence" value="ECO:0007669"/>
    <property type="project" value="InterPro"/>
</dbReference>
<dbReference type="STRING" id="416944.SAMN05421548_1095"/>
<keyword evidence="2 4" id="KW-0732">Signal</keyword>
<accession>A0A1G6NC79</accession>
<dbReference type="RefSeq" id="WP_091996913.1">
    <property type="nucleotide sequence ID" value="NZ_FMYQ01000009.1"/>
</dbReference>
<dbReference type="Proteomes" id="UP000198908">
    <property type="component" value="Unassembled WGS sequence"/>
</dbReference>